<keyword evidence="1" id="KW-0812">Transmembrane</keyword>
<name>A0A853A439_9ACTN</name>
<keyword evidence="1" id="KW-1133">Transmembrane helix</keyword>
<evidence type="ECO:0000313" key="3">
    <source>
        <dbReference type="Proteomes" id="UP000567795"/>
    </source>
</evidence>
<dbReference type="AlphaFoldDB" id="A0A853A439"/>
<evidence type="ECO:0000256" key="1">
    <source>
        <dbReference type="SAM" id="Phobius"/>
    </source>
</evidence>
<sequence length="55" mass="5516">MPRRSAAVRALLAASTAGLMLLTALAIAGGGASLWAVWALLAAITVLTVLVDRVA</sequence>
<dbReference type="EMBL" id="JACBZD010000002">
    <property type="protein sequence ID" value="NYI08230.1"/>
    <property type="molecule type" value="Genomic_DNA"/>
</dbReference>
<proteinExistence type="predicted"/>
<reference evidence="2 3" key="1">
    <citation type="submission" date="2020-07" db="EMBL/GenBank/DDBJ databases">
        <title>Sequencing the genomes of 1000 actinobacteria strains.</title>
        <authorList>
            <person name="Klenk H.-P."/>
        </authorList>
    </citation>
    <scope>NUCLEOTIDE SEQUENCE [LARGE SCALE GENOMIC DNA]</scope>
    <source>
        <strain evidence="2 3">DSM 42178</strain>
    </source>
</reference>
<accession>A0A853A439</accession>
<gene>
    <name evidence="2" type="ORF">FHU37_005259</name>
</gene>
<dbReference type="Proteomes" id="UP000567795">
    <property type="component" value="Unassembled WGS sequence"/>
</dbReference>
<organism evidence="2 3">
    <name type="scientific">Allostreptomyces psammosilenae</name>
    <dbReference type="NCBI Taxonomy" id="1892865"/>
    <lineage>
        <taxon>Bacteria</taxon>
        <taxon>Bacillati</taxon>
        <taxon>Actinomycetota</taxon>
        <taxon>Actinomycetes</taxon>
        <taxon>Kitasatosporales</taxon>
        <taxon>Streptomycetaceae</taxon>
        <taxon>Allostreptomyces</taxon>
    </lineage>
</organism>
<keyword evidence="3" id="KW-1185">Reference proteome</keyword>
<protein>
    <submittedName>
        <fullName evidence="2">Uncharacterized protein</fullName>
    </submittedName>
</protein>
<comment type="caution">
    <text evidence="2">The sequence shown here is derived from an EMBL/GenBank/DDBJ whole genome shotgun (WGS) entry which is preliminary data.</text>
</comment>
<feature type="transmembrane region" description="Helical" evidence="1">
    <location>
        <begin position="36"/>
        <end position="54"/>
    </location>
</feature>
<dbReference type="RefSeq" id="WP_179817084.1">
    <property type="nucleotide sequence ID" value="NZ_JACBZD010000002.1"/>
</dbReference>
<evidence type="ECO:0000313" key="2">
    <source>
        <dbReference type="EMBL" id="NYI08230.1"/>
    </source>
</evidence>
<keyword evidence="1" id="KW-0472">Membrane</keyword>